<reference evidence="1 2" key="1">
    <citation type="submission" date="2021-06" db="EMBL/GenBank/DDBJ databases">
        <title>Caerostris extrusa draft genome.</title>
        <authorList>
            <person name="Kono N."/>
            <person name="Arakawa K."/>
        </authorList>
    </citation>
    <scope>NUCLEOTIDE SEQUENCE [LARGE SCALE GENOMIC DNA]</scope>
</reference>
<gene>
    <name evidence="1" type="ORF">CEXT_31351</name>
</gene>
<dbReference type="Gene3D" id="3.40.390.10">
    <property type="entry name" value="Collagenase (Catalytic Domain)"/>
    <property type="match status" value="1"/>
</dbReference>
<dbReference type="SUPFAM" id="SSF55486">
    <property type="entry name" value="Metalloproteases ('zincins'), catalytic domain"/>
    <property type="match status" value="1"/>
</dbReference>
<dbReference type="Proteomes" id="UP001054945">
    <property type="component" value="Unassembled WGS sequence"/>
</dbReference>
<keyword evidence="2" id="KW-1185">Reference proteome</keyword>
<dbReference type="GO" id="GO:0004222">
    <property type="term" value="F:metalloendopeptidase activity"/>
    <property type="evidence" value="ECO:0007669"/>
    <property type="project" value="InterPro"/>
</dbReference>
<protein>
    <submittedName>
        <fullName evidence="1">Uncharacterized protein</fullName>
    </submittedName>
</protein>
<organism evidence="1 2">
    <name type="scientific">Caerostris extrusa</name>
    <name type="common">Bark spider</name>
    <name type="synonym">Caerostris bankana</name>
    <dbReference type="NCBI Taxonomy" id="172846"/>
    <lineage>
        <taxon>Eukaryota</taxon>
        <taxon>Metazoa</taxon>
        <taxon>Ecdysozoa</taxon>
        <taxon>Arthropoda</taxon>
        <taxon>Chelicerata</taxon>
        <taxon>Arachnida</taxon>
        <taxon>Araneae</taxon>
        <taxon>Araneomorphae</taxon>
        <taxon>Entelegynae</taxon>
        <taxon>Araneoidea</taxon>
        <taxon>Araneidae</taxon>
        <taxon>Caerostris</taxon>
    </lineage>
</organism>
<evidence type="ECO:0000313" key="1">
    <source>
        <dbReference type="EMBL" id="GIY25575.1"/>
    </source>
</evidence>
<proteinExistence type="predicted"/>
<accession>A0AAV4RV24</accession>
<dbReference type="EMBL" id="BPLR01008561">
    <property type="protein sequence ID" value="GIY25575.1"/>
    <property type="molecule type" value="Genomic_DNA"/>
</dbReference>
<dbReference type="GO" id="GO:0006508">
    <property type="term" value="P:proteolysis"/>
    <property type="evidence" value="ECO:0007669"/>
    <property type="project" value="InterPro"/>
</dbReference>
<evidence type="ECO:0000313" key="2">
    <source>
        <dbReference type="Proteomes" id="UP001054945"/>
    </source>
</evidence>
<dbReference type="InterPro" id="IPR024079">
    <property type="entry name" value="MetalloPept_cat_dom_sf"/>
</dbReference>
<name>A0AAV4RV24_CAEEX</name>
<dbReference type="AlphaFoldDB" id="A0AAV4RV24"/>
<dbReference type="InterPro" id="IPR000718">
    <property type="entry name" value="Peptidase_M13"/>
</dbReference>
<dbReference type="PROSITE" id="PS51885">
    <property type="entry name" value="NEPRILYSIN"/>
    <property type="match status" value="1"/>
</dbReference>
<comment type="caution">
    <text evidence="1">The sequence shown here is derived from an EMBL/GenBank/DDBJ whole genome shotgun (WGS) entry which is preliminary data.</text>
</comment>
<sequence>MQHLGAWQCNKRIQMKSSQISAGDGMIIMSTSKFVCYVRGCNPHFYHRCFRSKLTGQNIGVVQLFHLPLPAWCTLYVYQMSKKSFATKETYQFSRTSRILQLMNPDADPCADFYEYSCGGYAKSKDIPFGHNSFRQMWKRSSIPC</sequence>